<evidence type="ECO:0000313" key="2">
    <source>
        <dbReference type="EMBL" id="KAF4613029.1"/>
    </source>
</evidence>
<dbReference type="InterPro" id="IPR013096">
    <property type="entry name" value="Cupin_2"/>
</dbReference>
<evidence type="ECO:0000259" key="1">
    <source>
        <dbReference type="Pfam" id="PF07883"/>
    </source>
</evidence>
<keyword evidence="3" id="KW-1185">Reference proteome</keyword>
<dbReference type="CDD" id="cd02208">
    <property type="entry name" value="cupin_RmlC-like"/>
    <property type="match status" value="1"/>
</dbReference>
<comment type="caution">
    <text evidence="2">The sequence shown here is derived from an EMBL/GenBank/DDBJ whole genome shotgun (WGS) entry which is preliminary data.</text>
</comment>
<protein>
    <recommendedName>
        <fullName evidence="1">Cupin type-2 domain-containing protein</fullName>
    </recommendedName>
</protein>
<dbReference type="SUPFAM" id="SSF51182">
    <property type="entry name" value="RmlC-like cupins"/>
    <property type="match status" value="1"/>
</dbReference>
<dbReference type="Pfam" id="PF07883">
    <property type="entry name" value="Cupin_2"/>
    <property type="match status" value="1"/>
</dbReference>
<evidence type="ECO:0000313" key="3">
    <source>
        <dbReference type="Proteomes" id="UP000521872"/>
    </source>
</evidence>
<feature type="domain" description="Cupin type-2" evidence="1">
    <location>
        <begin position="80"/>
        <end position="132"/>
    </location>
</feature>
<organism evidence="2 3">
    <name type="scientific">Agrocybe pediades</name>
    <dbReference type="NCBI Taxonomy" id="84607"/>
    <lineage>
        <taxon>Eukaryota</taxon>
        <taxon>Fungi</taxon>
        <taxon>Dikarya</taxon>
        <taxon>Basidiomycota</taxon>
        <taxon>Agaricomycotina</taxon>
        <taxon>Agaricomycetes</taxon>
        <taxon>Agaricomycetidae</taxon>
        <taxon>Agaricales</taxon>
        <taxon>Agaricineae</taxon>
        <taxon>Strophariaceae</taxon>
        <taxon>Agrocybe</taxon>
    </lineage>
</organism>
<dbReference type="AlphaFoldDB" id="A0A8H4QLE0"/>
<dbReference type="InterPro" id="IPR014710">
    <property type="entry name" value="RmlC-like_jellyroll"/>
</dbReference>
<proteinExistence type="predicted"/>
<dbReference type="EMBL" id="JAACJL010000046">
    <property type="protein sequence ID" value="KAF4613029.1"/>
    <property type="molecule type" value="Genomic_DNA"/>
</dbReference>
<gene>
    <name evidence="2" type="ORF">D9613_011168</name>
</gene>
<sequence length="217" mass="24570">MSTDIYMHIPRIDFSDGECFANAIIKNKKNSFRIISIMSLPDLNALPATLELGGGCTMTFLRNEPYLTRVHVAAIPASQGGTLYVPPHWHEEHDELFRVLQGRLRVMIGDKTRDYVPSDGEIRIRKGMVHSISAFHNEETIFEERTDPMDIEKELFFRNILAGGKMTTHPLQAMVVMYSGDMVPALPGHVKWMERGFRALLGGFIGPLFGYQVKYKA</sequence>
<accession>A0A8H4QLE0</accession>
<dbReference type="Proteomes" id="UP000521872">
    <property type="component" value="Unassembled WGS sequence"/>
</dbReference>
<reference evidence="2 3" key="1">
    <citation type="submission" date="2019-12" db="EMBL/GenBank/DDBJ databases">
        <authorList>
            <person name="Floudas D."/>
            <person name="Bentzer J."/>
            <person name="Ahren D."/>
            <person name="Johansson T."/>
            <person name="Persson P."/>
            <person name="Tunlid A."/>
        </authorList>
    </citation>
    <scope>NUCLEOTIDE SEQUENCE [LARGE SCALE GENOMIC DNA]</scope>
    <source>
        <strain evidence="2 3">CBS 102.39</strain>
    </source>
</reference>
<dbReference type="InterPro" id="IPR011051">
    <property type="entry name" value="RmlC_Cupin_sf"/>
</dbReference>
<dbReference type="Gene3D" id="2.60.120.10">
    <property type="entry name" value="Jelly Rolls"/>
    <property type="match status" value="1"/>
</dbReference>
<name>A0A8H4QLE0_9AGAR</name>